<dbReference type="AlphaFoldDB" id="A0A2T4ULW9"/>
<gene>
    <name evidence="1" type="ORF">C7Y72_11690</name>
</gene>
<dbReference type="RefSeq" id="WP_107568897.1">
    <property type="nucleotide sequence ID" value="NZ_PYYB01000001.1"/>
</dbReference>
<dbReference type="EMBL" id="PYYB01000001">
    <property type="protein sequence ID" value="PTL60252.1"/>
    <property type="molecule type" value="Genomic_DNA"/>
</dbReference>
<keyword evidence="2" id="KW-1185">Reference proteome</keyword>
<evidence type="ECO:0000313" key="2">
    <source>
        <dbReference type="Proteomes" id="UP000240739"/>
    </source>
</evidence>
<dbReference type="Proteomes" id="UP000240739">
    <property type="component" value="Unassembled WGS sequence"/>
</dbReference>
<accession>A0A2T4ULW9</accession>
<organism evidence="1 2">
    <name type="scientific">Paraconexibacter algicola</name>
    <dbReference type="NCBI Taxonomy" id="2133960"/>
    <lineage>
        <taxon>Bacteria</taxon>
        <taxon>Bacillati</taxon>
        <taxon>Actinomycetota</taxon>
        <taxon>Thermoleophilia</taxon>
        <taxon>Solirubrobacterales</taxon>
        <taxon>Paraconexibacteraceae</taxon>
        <taxon>Paraconexibacter</taxon>
    </lineage>
</organism>
<evidence type="ECO:0008006" key="3">
    <source>
        <dbReference type="Google" id="ProtNLM"/>
    </source>
</evidence>
<proteinExistence type="predicted"/>
<name>A0A2T4ULW9_9ACTN</name>
<evidence type="ECO:0000313" key="1">
    <source>
        <dbReference type="EMBL" id="PTL60252.1"/>
    </source>
</evidence>
<sequence length="273" mass="29277">MLEVATQRLHTTRWLARAPRAGLLATCAVLSAVGLRDLFVTPAAPAPRQSAPAQADPGSQAFAEAFARDYLTWDRDGSESSTTLAAYGVDLIPPRPPGGLDQRVRWTSVAGARRATGGTEVVTVMAQTTRGRVALSVTVRRDVAGARQVVGQPAVVGALPRAENPARPGAGREVTEPQLVAAVERALRNYLARDGSDLRADLSSDAKLVLPDRAQRVLSADPVIWVRLGSRVATTVRTADRDGVQMTLRYELAVTRQAGRWLVRAIHTNPEVQ</sequence>
<protein>
    <recommendedName>
        <fullName evidence="3">Conjugal transfer protein</fullName>
    </recommendedName>
</protein>
<reference evidence="1 2" key="1">
    <citation type="submission" date="2018-03" db="EMBL/GenBank/DDBJ databases">
        <title>Aquarubrobacter algicola gen. nov., sp. nov., a novel actinobacterium isolated from shallow eutrophic lake during the end of cyanobacterial harmful algal blooms.</title>
        <authorList>
            <person name="Chun S.J."/>
        </authorList>
    </citation>
    <scope>NUCLEOTIDE SEQUENCE [LARGE SCALE GENOMIC DNA]</scope>
    <source>
        <strain evidence="1 2">Seoho-28</strain>
    </source>
</reference>
<dbReference type="OrthoDB" id="4084447at2"/>
<comment type="caution">
    <text evidence="1">The sequence shown here is derived from an EMBL/GenBank/DDBJ whole genome shotgun (WGS) entry which is preliminary data.</text>
</comment>